<evidence type="ECO:0008006" key="4">
    <source>
        <dbReference type="Google" id="ProtNLM"/>
    </source>
</evidence>
<gene>
    <name evidence="2" type="ORF">M0M42_08960</name>
</gene>
<dbReference type="Proteomes" id="UP000831189">
    <property type="component" value="Chromosome"/>
</dbReference>
<feature type="transmembrane region" description="Helical" evidence="1">
    <location>
        <begin position="6"/>
        <end position="25"/>
    </location>
</feature>
<keyword evidence="1" id="KW-0812">Transmembrane</keyword>
<proteinExistence type="predicted"/>
<accession>A0ABY4KZ22</accession>
<evidence type="ECO:0000256" key="1">
    <source>
        <dbReference type="SAM" id="Phobius"/>
    </source>
</evidence>
<organism evidence="2 3">
    <name type="scientific">Pseudomonas knackmussii</name>
    <dbReference type="NCBI Taxonomy" id="65741"/>
    <lineage>
        <taxon>Bacteria</taxon>
        <taxon>Pseudomonadati</taxon>
        <taxon>Pseudomonadota</taxon>
        <taxon>Gammaproteobacteria</taxon>
        <taxon>Pseudomonadales</taxon>
        <taxon>Pseudomonadaceae</taxon>
        <taxon>Pseudomonas</taxon>
    </lineage>
</organism>
<name>A0ABY4KZ22_9PSED</name>
<evidence type="ECO:0000313" key="2">
    <source>
        <dbReference type="EMBL" id="UPQ84487.1"/>
    </source>
</evidence>
<sequence>MNQLNLALAIMGSVAVGVALFSALIKRSPVSESVIAVLIGLGVGPYGLA</sequence>
<protein>
    <recommendedName>
        <fullName evidence="4">Secreted protein</fullName>
    </recommendedName>
</protein>
<keyword evidence="1" id="KW-1133">Transmembrane helix</keyword>
<keyword evidence="1" id="KW-0472">Membrane</keyword>
<dbReference type="EMBL" id="CP096208">
    <property type="protein sequence ID" value="UPQ84487.1"/>
    <property type="molecule type" value="Genomic_DNA"/>
</dbReference>
<evidence type="ECO:0000313" key="3">
    <source>
        <dbReference type="Proteomes" id="UP000831189"/>
    </source>
</evidence>
<reference evidence="2 3" key="1">
    <citation type="submission" date="2022-04" db="EMBL/GenBank/DDBJ databases">
        <title>Pseudomonas knackmussii B09-2.</title>
        <authorList>
            <person name="Deng Y."/>
        </authorList>
    </citation>
    <scope>NUCLEOTIDE SEQUENCE [LARGE SCALE GENOMIC DNA]</scope>
    <source>
        <strain evidence="2 3">B09-2</strain>
    </source>
</reference>
<keyword evidence="3" id="KW-1185">Reference proteome</keyword>